<feature type="compositionally biased region" description="Low complexity" evidence="1">
    <location>
        <begin position="8"/>
        <end position="22"/>
    </location>
</feature>
<feature type="region of interest" description="Disordered" evidence="1">
    <location>
        <begin position="1"/>
        <end position="29"/>
    </location>
</feature>
<dbReference type="RefSeq" id="XP_069205608.1">
    <property type="nucleotide sequence ID" value="XM_069357671.1"/>
</dbReference>
<protein>
    <recommendedName>
        <fullName evidence="4">SIMPL domain-containing protein</fullName>
    </recommendedName>
</protein>
<comment type="caution">
    <text evidence="2">The sequence shown here is derived from an EMBL/GenBank/DDBJ whole genome shotgun (WGS) entry which is preliminary data.</text>
</comment>
<keyword evidence="3" id="KW-1185">Reference proteome</keyword>
<dbReference type="InterPro" id="IPR007497">
    <property type="entry name" value="SIMPL/DUF541"/>
</dbReference>
<evidence type="ECO:0000256" key="1">
    <source>
        <dbReference type="SAM" id="MobiDB-lite"/>
    </source>
</evidence>
<reference evidence="2 3" key="1">
    <citation type="submission" date="2023-08" db="EMBL/GenBank/DDBJ databases">
        <title>Annotated Genome Sequence of Vanrija albida AlHP1.</title>
        <authorList>
            <person name="Herzog R."/>
        </authorList>
    </citation>
    <scope>NUCLEOTIDE SEQUENCE [LARGE SCALE GENOMIC DNA]</scope>
    <source>
        <strain evidence="2 3">AlHP1</strain>
    </source>
</reference>
<organism evidence="2 3">
    <name type="scientific">Vanrija albida</name>
    <dbReference type="NCBI Taxonomy" id="181172"/>
    <lineage>
        <taxon>Eukaryota</taxon>
        <taxon>Fungi</taxon>
        <taxon>Dikarya</taxon>
        <taxon>Basidiomycota</taxon>
        <taxon>Agaricomycotina</taxon>
        <taxon>Tremellomycetes</taxon>
        <taxon>Trichosporonales</taxon>
        <taxon>Trichosporonaceae</taxon>
        <taxon>Vanrija</taxon>
    </lineage>
</organism>
<accession>A0ABR3PTA5</accession>
<evidence type="ECO:0000313" key="2">
    <source>
        <dbReference type="EMBL" id="KAL1405664.1"/>
    </source>
</evidence>
<evidence type="ECO:0008006" key="4">
    <source>
        <dbReference type="Google" id="ProtNLM"/>
    </source>
</evidence>
<name>A0ABR3PTA5_9TREE</name>
<dbReference type="Pfam" id="PF04402">
    <property type="entry name" value="SIMPL"/>
    <property type="match status" value="1"/>
</dbReference>
<gene>
    <name evidence="2" type="ORF">Q8F55_009303</name>
</gene>
<sequence>MMNELRYRSPSSRPPVVQSYPRQPQYPPTEIQVSGEYTEKRVPELADVTLTIKVVGWDKAAVLKEFKASANTVVEAVAALAPPKRAVAGALVDAEWPVQNPSKPVVRWSTGRLSTRSWEETESSETTSTTAGGGLAFVSTVVTTVDKVQYRTRRKYQSSQAVTATFHDFAALETFVTGITARKNVEFDSIGWRISTQTRKALEAAVIAGAVLDARSTALKLIAPLSDEEPRLRALEIVNGGAAVVQHYAAASSRRAYDSSNGREEDEPKINFEPEPISHQHNVSIKWVVEE</sequence>
<dbReference type="EMBL" id="JBBXJM010000007">
    <property type="protein sequence ID" value="KAL1405664.1"/>
    <property type="molecule type" value="Genomic_DNA"/>
</dbReference>
<evidence type="ECO:0000313" key="3">
    <source>
        <dbReference type="Proteomes" id="UP001565368"/>
    </source>
</evidence>
<dbReference type="Proteomes" id="UP001565368">
    <property type="component" value="Unassembled WGS sequence"/>
</dbReference>
<feature type="region of interest" description="Disordered" evidence="1">
    <location>
        <begin position="255"/>
        <end position="275"/>
    </location>
</feature>
<proteinExistence type="predicted"/>
<dbReference type="GeneID" id="95990346"/>